<sequence length="576" mass="59416">MSNVNEPIRFGDVIKLQTKSAFVESATPMNLGFLELPGKTQTQLLVVPPVKDEVKERFVEAEFIMYVIILKHFIKLTTTPLLTFFSCNSAPIRGEKQQANGTPLTYQTPFVLRTSDGKDGSTYSLNNKVPGQREGVSLQVSATKGEMYIQVEKEGCINTAGIHYGDDGLNLHVVDSNRVRKTLNHVLTHVTKPKSDTPGGLIACGAKGTALTFSFQRVVDAEGKPQIETQKYIKNPQARRSSMDALSPAKLDELGRADRIDSSEFSDVDAMSRSSSVAGLGSNPASPRGAPATSTLGAPVDAAAVAARLSATKTTEGPETEATVSTSSASAASSSHESVPPPPANAATEVKPAAAPASPLKHAVADTKASTPATQTAPAGSPVKTAAPAVSPAKPEMAKAEPAKTEPVKAETAKAETAKAETANAETAKAETVKTEAAKADTTKVDAAKVETAKTEPAKTEAAKPTQTQPATKTAATPPAAPATGAAKAAPGEPKTVLADASTFPPTPAINGPAPAPTVVSPKSATSPKTTAKAAATPASTPASPKMMKEEEVAKLKAEAEVESLEPACGAKCSVM</sequence>
<feature type="compositionally biased region" description="Low complexity" evidence="1">
    <location>
        <begin position="521"/>
        <end position="546"/>
    </location>
</feature>
<feature type="compositionally biased region" description="Low complexity" evidence="1">
    <location>
        <begin position="320"/>
        <end position="338"/>
    </location>
</feature>
<accession>A0A9W6X0F4</accession>
<feature type="compositionally biased region" description="Basic and acidic residues" evidence="1">
    <location>
        <begin position="396"/>
        <end position="419"/>
    </location>
</feature>
<feature type="compositionally biased region" description="Low complexity" evidence="1">
    <location>
        <begin position="463"/>
        <end position="496"/>
    </location>
</feature>
<gene>
    <name evidence="2" type="ORF">Plil01_000988500</name>
</gene>
<reference evidence="2" key="1">
    <citation type="submission" date="2023-04" db="EMBL/GenBank/DDBJ databases">
        <title>Phytophthora lilii NBRC 32176.</title>
        <authorList>
            <person name="Ichikawa N."/>
            <person name="Sato H."/>
            <person name="Tonouchi N."/>
        </authorList>
    </citation>
    <scope>NUCLEOTIDE SEQUENCE</scope>
    <source>
        <strain evidence="2">NBRC 32176</strain>
    </source>
</reference>
<protein>
    <submittedName>
        <fullName evidence="2">Unnamed protein product</fullName>
    </submittedName>
</protein>
<keyword evidence="3" id="KW-1185">Reference proteome</keyword>
<dbReference type="Proteomes" id="UP001165083">
    <property type="component" value="Unassembled WGS sequence"/>
</dbReference>
<evidence type="ECO:0000256" key="1">
    <source>
        <dbReference type="SAM" id="MobiDB-lite"/>
    </source>
</evidence>
<feature type="compositionally biased region" description="Low complexity" evidence="1">
    <location>
        <begin position="345"/>
        <end position="357"/>
    </location>
</feature>
<feature type="region of interest" description="Disordered" evidence="1">
    <location>
        <begin position="230"/>
        <end position="250"/>
    </location>
</feature>
<feature type="compositionally biased region" description="Basic and acidic residues" evidence="1">
    <location>
        <begin position="447"/>
        <end position="462"/>
    </location>
</feature>
<dbReference type="OrthoDB" id="120727at2759"/>
<feature type="region of interest" description="Disordered" evidence="1">
    <location>
        <begin position="274"/>
        <end position="295"/>
    </location>
</feature>
<proteinExistence type="predicted"/>
<organism evidence="2 3">
    <name type="scientific">Phytophthora lilii</name>
    <dbReference type="NCBI Taxonomy" id="2077276"/>
    <lineage>
        <taxon>Eukaryota</taxon>
        <taxon>Sar</taxon>
        <taxon>Stramenopiles</taxon>
        <taxon>Oomycota</taxon>
        <taxon>Peronosporomycetes</taxon>
        <taxon>Peronosporales</taxon>
        <taxon>Peronosporaceae</taxon>
        <taxon>Phytophthora</taxon>
    </lineage>
</organism>
<dbReference type="EMBL" id="BSXW01000507">
    <property type="protein sequence ID" value="GMF24215.1"/>
    <property type="molecule type" value="Genomic_DNA"/>
</dbReference>
<name>A0A9W6X0F4_9STRA</name>
<dbReference type="AlphaFoldDB" id="A0A9W6X0F4"/>
<feature type="compositionally biased region" description="Polar residues" evidence="1">
    <location>
        <begin position="368"/>
        <end position="378"/>
    </location>
</feature>
<feature type="region of interest" description="Disordered" evidence="1">
    <location>
        <begin position="311"/>
        <end position="431"/>
    </location>
</feature>
<evidence type="ECO:0000313" key="2">
    <source>
        <dbReference type="EMBL" id="GMF24215.1"/>
    </source>
</evidence>
<feature type="region of interest" description="Disordered" evidence="1">
    <location>
        <begin position="447"/>
        <end position="552"/>
    </location>
</feature>
<comment type="caution">
    <text evidence="2">The sequence shown here is derived from an EMBL/GenBank/DDBJ whole genome shotgun (WGS) entry which is preliminary data.</text>
</comment>
<evidence type="ECO:0000313" key="3">
    <source>
        <dbReference type="Proteomes" id="UP001165083"/>
    </source>
</evidence>